<dbReference type="KEGG" id="esl:O3K_12460"/>
<dbReference type="Pfam" id="PF05322">
    <property type="entry name" value="NinE"/>
    <property type="match status" value="1"/>
</dbReference>
<evidence type="ECO:0000313" key="2">
    <source>
        <dbReference type="Proteomes" id="UP000006167"/>
    </source>
</evidence>
<proteinExistence type="predicted"/>
<dbReference type="InterPro" id="IPR007986">
    <property type="entry name" value="NINE"/>
</dbReference>
<reference evidence="1 2" key="1">
    <citation type="journal article" date="2012" name="PLoS ONE">
        <title>Genomic comparison of Escherichia coli O104:H4 isolates from 2009 and 2011 reveals plasmid, and prophage heterogeneity, including Shiga toxin encoding phage stx2.</title>
        <authorList>
            <consortium name="Threat Characterization Consortium"/>
            <person name="Ahmed S.A."/>
            <person name="Awosika J."/>
            <person name="Baldwin C."/>
            <person name="Bishop-Lilly K.A."/>
            <person name="Biswas B."/>
            <person name="Broomall S."/>
            <person name="Chain P.S."/>
            <person name="Chertkov O."/>
            <person name="Chokoshvili O."/>
            <person name="Coyne S."/>
            <person name="Davenport K."/>
            <person name="Detter J.C."/>
            <person name="Dorman W."/>
            <person name="Erkkila T.H."/>
            <person name="Folster J.P."/>
            <person name="Frey K.G."/>
            <person name="George M."/>
            <person name="Gleasner C."/>
            <person name="Henry M."/>
            <person name="Hill K.K."/>
            <person name="Hubbard K."/>
            <person name="Insalaco J."/>
            <person name="Johnson S."/>
            <person name="Kitzmiller A."/>
            <person name="Krepps M."/>
            <person name="Lo C.C."/>
            <person name="Luu T."/>
            <person name="McNew L.A."/>
            <person name="Minogue T."/>
            <person name="Munk C.A."/>
            <person name="Osborne B."/>
            <person name="Patel M."/>
            <person name="Reitenga K.G."/>
            <person name="Rosenzweig C.N."/>
            <person name="Shea A."/>
            <person name="Shen X."/>
            <person name="Strockbine N."/>
            <person name="Tarr C."/>
            <person name="Teshima H."/>
            <person name="van Gieson E."/>
            <person name="Verratti K."/>
            <person name="Wolcott M."/>
            <person name="Xie G."/>
            <person name="Sozhamannan S."/>
            <person name="Gibbons H.S."/>
        </authorList>
    </citation>
    <scope>NUCLEOTIDE SEQUENCE [LARGE SCALE GENOMIC DNA]</scope>
    <source>
        <strain evidence="1 2">2011C-3493</strain>
    </source>
</reference>
<organism evidence="1 2">
    <name type="scientific">Escherichia coli O104:H4 (strain 2011C-3493)</name>
    <dbReference type="NCBI Taxonomy" id="1133852"/>
    <lineage>
        <taxon>Bacteria</taxon>
        <taxon>Pseudomonadati</taxon>
        <taxon>Pseudomonadota</taxon>
        <taxon>Gammaproteobacteria</taxon>
        <taxon>Enterobacterales</taxon>
        <taxon>Enterobacteriaceae</taxon>
        <taxon>Escherichia</taxon>
    </lineage>
</organism>
<dbReference type="HOGENOM" id="CLU_197436_0_0_6"/>
<gene>
    <name evidence="1" type="ordered locus">O3K_12460</name>
</gene>
<protein>
    <submittedName>
        <fullName evidence="1">NinE protein</fullName>
    </submittedName>
</protein>
<accession>A0A0E0Y2H2</accession>
<dbReference type="EMBL" id="CP003289">
    <property type="protein sequence ID" value="AFS74381.1"/>
    <property type="molecule type" value="Genomic_DNA"/>
</dbReference>
<sequence length="63" mass="7718">MRRQRRSITDIVCENCNYLPTKRSRNKPRPIPNESDVKTFNYTSHLWDVRWLRRRARFNSHSG</sequence>
<dbReference type="Proteomes" id="UP000006167">
    <property type="component" value="Chromosome"/>
</dbReference>
<name>A0A0E0Y2H2_ECO1C</name>
<dbReference type="RefSeq" id="WP_001254268.1">
    <property type="nucleotide sequence ID" value="NC_018658.1"/>
</dbReference>
<evidence type="ECO:0000313" key="1">
    <source>
        <dbReference type="EMBL" id="AFS74381.1"/>
    </source>
</evidence>
<dbReference type="AlphaFoldDB" id="A0A0E0Y2H2"/>